<dbReference type="OrthoDB" id="781635at2759"/>
<dbReference type="PANTHER" id="PTHR46354:SF13">
    <property type="entry name" value="PROTEIN DOG1-LIKE 4"/>
    <property type="match status" value="1"/>
</dbReference>
<reference evidence="2" key="1">
    <citation type="submission" date="2020-03" db="EMBL/GenBank/DDBJ databases">
        <title>A high-quality chromosome-level genome assembly of a woody plant with both climbing and erect habits, Rhamnella rubrinervis.</title>
        <authorList>
            <person name="Lu Z."/>
            <person name="Yang Y."/>
            <person name="Zhu X."/>
            <person name="Sun Y."/>
        </authorList>
    </citation>
    <scope>NUCLEOTIDE SEQUENCE</scope>
    <source>
        <strain evidence="2">BYM</strain>
        <tissue evidence="2">Leaf</tissue>
    </source>
</reference>
<accession>A0A8K0MJ81</accession>
<organism evidence="2 3">
    <name type="scientific">Rhamnella rubrinervis</name>
    <dbReference type="NCBI Taxonomy" id="2594499"/>
    <lineage>
        <taxon>Eukaryota</taxon>
        <taxon>Viridiplantae</taxon>
        <taxon>Streptophyta</taxon>
        <taxon>Embryophyta</taxon>
        <taxon>Tracheophyta</taxon>
        <taxon>Spermatophyta</taxon>
        <taxon>Magnoliopsida</taxon>
        <taxon>eudicotyledons</taxon>
        <taxon>Gunneridae</taxon>
        <taxon>Pentapetalae</taxon>
        <taxon>rosids</taxon>
        <taxon>fabids</taxon>
        <taxon>Rosales</taxon>
        <taxon>Rhamnaceae</taxon>
        <taxon>rhamnoid group</taxon>
        <taxon>Rhamneae</taxon>
        <taxon>Rhamnella</taxon>
    </lineage>
</organism>
<proteinExistence type="predicted"/>
<protein>
    <recommendedName>
        <fullName evidence="1">DOG1 domain-containing protein</fullName>
    </recommendedName>
</protein>
<dbReference type="EMBL" id="VOIH02000004">
    <property type="protein sequence ID" value="KAF3448174.1"/>
    <property type="molecule type" value="Genomic_DNA"/>
</dbReference>
<keyword evidence="3" id="KW-1185">Reference proteome</keyword>
<name>A0A8K0MJ81_9ROSA</name>
<dbReference type="PANTHER" id="PTHR46354">
    <property type="entry name" value="DOG1 DOMAIN-CONTAINING PROTEIN"/>
    <property type="match status" value="1"/>
</dbReference>
<dbReference type="Proteomes" id="UP000796880">
    <property type="component" value="Unassembled WGS sequence"/>
</dbReference>
<comment type="caution">
    <text evidence="2">The sequence shown here is derived from an EMBL/GenBank/DDBJ whole genome shotgun (WGS) entry which is preliminary data.</text>
</comment>
<evidence type="ECO:0000313" key="3">
    <source>
        <dbReference type="Proteomes" id="UP000796880"/>
    </source>
</evidence>
<dbReference type="AlphaFoldDB" id="A0A8K0MJ81"/>
<gene>
    <name evidence="2" type="ORF">FNV43_RR08885</name>
</gene>
<dbReference type="GO" id="GO:0043565">
    <property type="term" value="F:sequence-specific DNA binding"/>
    <property type="evidence" value="ECO:0007669"/>
    <property type="project" value="InterPro"/>
</dbReference>
<evidence type="ECO:0000313" key="2">
    <source>
        <dbReference type="EMBL" id="KAF3448174.1"/>
    </source>
</evidence>
<dbReference type="InterPro" id="IPR051886">
    <property type="entry name" value="Seed_Dev/Stress_Resp_Reg"/>
</dbReference>
<dbReference type="GO" id="GO:0006351">
    <property type="term" value="P:DNA-templated transcription"/>
    <property type="evidence" value="ECO:0007669"/>
    <property type="project" value="InterPro"/>
</dbReference>
<sequence length="225" mass="25512">MTNGSSARRDDNGGSFEVFVEGWLVRQEHYLDELHSALQHCHESSDDDLKELISRVLAHYQQYYEEKSKITQRNAFLVFSPTWFTTLERALLWIAGFKPGLVFRVVRDSVDDLSDEQNQRMTSLMNKTKAQERALNDEQAKIQESVAAPQLVNVARRRGGAVQDQETAVESLRSALETVVTEADSLRMTTALKMMDILRPVQNVKFLAAAAQLHLKLRGYGLGRS</sequence>
<dbReference type="PROSITE" id="PS51806">
    <property type="entry name" value="DOG1"/>
    <property type="match status" value="1"/>
</dbReference>
<evidence type="ECO:0000259" key="1">
    <source>
        <dbReference type="PROSITE" id="PS51806"/>
    </source>
</evidence>
<dbReference type="InterPro" id="IPR025422">
    <property type="entry name" value="TGA_domain"/>
</dbReference>
<feature type="domain" description="DOG1" evidence="1">
    <location>
        <begin position="13"/>
        <end position="225"/>
    </location>
</feature>
<dbReference type="Pfam" id="PF14144">
    <property type="entry name" value="DOG1"/>
    <property type="match status" value="1"/>
</dbReference>